<dbReference type="RefSeq" id="WP_113967911.1">
    <property type="nucleotide sequence ID" value="NZ_QNRJ01000001.1"/>
</dbReference>
<organism evidence="1 2">
    <name type="scientific">Rossellomorea aquimaris</name>
    <dbReference type="NCBI Taxonomy" id="189382"/>
    <lineage>
        <taxon>Bacteria</taxon>
        <taxon>Bacillati</taxon>
        <taxon>Bacillota</taxon>
        <taxon>Bacilli</taxon>
        <taxon>Bacillales</taxon>
        <taxon>Bacillaceae</taxon>
        <taxon>Rossellomorea</taxon>
    </lineage>
</organism>
<evidence type="ECO:0000313" key="2">
    <source>
        <dbReference type="Proteomes" id="UP000252118"/>
    </source>
</evidence>
<accession>A0A366F070</accession>
<reference evidence="1 2" key="1">
    <citation type="submission" date="2018-06" db="EMBL/GenBank/DDBJ databases">
        <title>Freshwater and sediment microbial communities from various areas in North America, analyzing microbe dynamics in response to fracking.</title>
        <authorList>
            <person name="Lamendella R."/>
        </authorList>
    </citation>
    <scope>NUCLEOTIDE SEQUENCE [LARGE SCALE GENOMIC DNA]</scope>
    <source>
        <strain evidence="1 2">97B</strain>
    </source>
</reference>
<name>A0A366F070_9BACI</name>
<protein>
    <submittedName>
        <fullName evidence="1">Uncharacterized protein</fullName>
    </submittedName>
</protein>
<dbReference type="Proteomes" id="UP000252118">
    <property type="component" value="Unassembled WGS sequence"/>
</dbReference>
<comment type="caution">
    <text evidence="1">The sequence shown here is derived from an EMBL/GenBank/DDBJ whole genome shotgun (WGS) entry which is preliminary data.</text>
</comment>
<evidence type="ECO:0000313" key="1">
    <source>
        <dbReference type="EMBL" id="RBP08043.1"/>
    </source>
</evidence>
<gene>
    <name evidence="1" type="ORF">DET59_101415</name>
</gene>
<dbReference type="OrthoDB" id="2913034at2"/>
<proteinExistence type="predicted"/>
<dbReference type="EMBL" id="QNRJ01000001">
    <property type="protein sequence ID" value="RBP08043.1"/>
    <property type="molecule type" value="Genomic_DNA"/>
</dbReference>
<dbReference type="AlphaFoldDB" id="A0A366F070"/>
<sequence>MSNQGRMQLNVRVDKETSKKLDEIVEYYQQNTKIGRVYKGDVLTDIIHKSYEIMQKQKAIQNRKY</sequence>